<gene>
    <name evidence="2" type="ORF">US67_C0068G0001</name>
</gene>
<dbReference type="Pfam" id="PF08308">
    <property type="entry name" value="PEGA"/>
    <property type="match status" value="2"/>
</dbReference>
<sequence length="286" mass="31066">MRKLRTILIVLLVLFTLAGAGIAVFNFLVPKSGGLLIETGPASTVYINGEEVGRTPYTSLRKAGEITLRLIPDSFGQPLSPFEEKINLVSGVETVVRRYFGDSAEKTEGEILSFEKLPTKSETGIIVVSEPEGAQVVIDTLSKGTSPYSATSLESGVHTLKLSVNGYKDRSVELNLIKGFKLVAYVKLAKLDIQENKVEEVVKPVTQKLVKILSTPTGFLRVRSEASSSAKEVGQVKPGGEFGYLGESEGGDWYKINFDEDLEGWVTGQYSEIIEKTATESALIVN</sequence>
<evidence type="ECO:0000313" key="3">
    <source>
        <dbReference type="Proteomes" id="UP000034366"/>
    </source>
</evidence>
<dbReference type="Gene3D" id="2.30.30.40">
    <property type="entry name" value="SH3 Domains"/>
    <property type="match status" value="1"/>
</dbReference>
<dbReference type="SMART" id="SM00287">
    <property type="entry name" value="SH3b"/>
    <property type="match status" value="1"/>
</dbReference>
<dbReference type="PROSITE" id="PS51781">
    <property type="entry name" value="SH3B"/>
    <property type="match status" value="1"/>
</dbReference>
<organism evidence="2 3">
    <name type="scientific">Candidatus Woesebacteria bacterium GW2011_GWD1_38_10</name>
    <dbReference type="NCBI Taxonomy" id="1618592"/>
    <lineage>
        <taxon>Bacteria</taxon>
        <taxon>Candidatus Woeseibacteriota</taxon>
    </lineage>
</organism>
<accession>A0A0G0HWW5</accession>
<evidence type="ECO:0000259" key="1">
    <source>
        <dbReference type="PROSITE" id="PS51781"/>
    </source>
</evidence>
<dbReference type="Proteomes" id="UP000034366">
    <property type="component" value="Unassembled WGS sequence"/>
</dbReference>
<proteinExistence type="predicted"/>
<evidence type="ECO:0000313" key="2">
    <source>
        <dbReference type="EMBL" id="KKQ46767.1"/>
    </source>
</evidence>
<dbReference type="InterPro" id="IPR013229">
    <property type="entry name" value="PEGA"/>
</dbReference>
<name>A0A0G0HWW5_9BACT</name>
<comment type="caution">
    <text evidence="2">The sequence shown here is derived from an EMBL/GenBank/DDBJ whole genome shotgun (WGS) entry which is preliminary data.</text>
</comment>
<reference evidence="2 3" key="1">
    <citation type="journal article" date="2015" name="Nature">
        <title>rRNA introns, odd ribosomes, and small enigmatic genomes across a large radiation of phyla.</title>
        <authorList>
            <person name="Brown C.T."/>
            <person name="Hug L.A."/>
            <person name="Thomas B.C."/>
            <person name="Sharon I."/>
            <person name="Castelle C.J."/>
            <person name="Singh A."/>
            <person name="Wilkins M.J."/>
            <person name="Williams K.H."/>
            <person name="Banfield J.F."/>
        </authorList>
    </citation>
    <scope>NUCLEOTIDE SEQUENCE [LARGE SCALE GENOMIC DNA]</scope>
</reference>
<dbReference type="AlphaFoldDB" id="A0A0G0HWW5"/>
<dbReference type="Pfam" id="PF08239">
    <property type="entry name" value="SH3_3"/>
    <property type="match status" value="1"/>
</dbReference>
<dbReference type="EMBL" id="LBTW01000068">
    <property type="protein sequence ID" value="KKQ46767.1"/>
    <property type="molecule type" value="Genomic_DNA"/>
</dbReference>
<feature type="domain" description="SH3b" evidence="1">
    <location>
        <begin position="208"/>
        <end position="275"/>
    </location>
</feature>
<dbReference type="InterPro" id="IPR003646">
    <property type="entry name" value="SH3-like_bac-type"/>
</dbReference>
<protein>
    <recommendedName>
        <fullName evidence="1">SH3b domain-containing protein</fullName>
    </recommendedName>
</protein>
<dbReference type="PATRIC" id="fig|1618592.3.peg.885"/>